<name>A0AAD4QBC9_9AGAM</name>
<accession>A0AAD4QBC9</accession>
<protein>
    <submittedName>
        <fullName evidence="3">Uncharacterized protein</fullName>
    </submittedName>
</protein>
<feature type="transmembrane region" description="Helical" evidence="2">
    <location>
        <begin position="21"/>
        <end position="41"/>
    </location>
</feature>
<sequence length="120" mass="12598">MSAPTSTTNNSTIDSPSTIKWMVAGSGVLFMFALGIFLYLACQRGAQRVPSVEENNTRPSHPRPHLATKIAFPVSGVARGHLYRGVPSPSTSAASSMPPVRRDKAPGGSVLPPGSRLALV</sequence>
<evidence type="ECO:0000256" key="1">
    <source>
        <dbReference type="SAM" id="MobiDB-lite"/>
    </source>
</evidence>
<keyword evidence="4" id="KW-1185">Reference proteome</keyword>
<feature type="compositionally biased region" description="Low complexity" evidence="1">
    <location>
        <begin position="87"/>
        <end position="99"/>
    </location>
</feature>
<evidence type="ECO:0000313" key="4">
    <source>
        <dbReference type="Proteomes" id="UP001201163"/>
    </source>
</evidence>
<keyword evidence="2" id="KW-0812">Transmembrane</keyword>
<keyword evidence="2" id="KW-0472">Membrane</keyword>
<proteinExistence type="predicted"/>
<comment type="caution">
    <text evidence="3">The sequence shown here is derived from an EMBL/GenBank/DDBJ whole genome shotgun (WGS) entry which is preliminary data.</text>
</comment>
<dbReference type="Proteomes" id="UP001201163">
    <property type="component" value="Unassembled WGS sequence"/>
</dbReference>
<gene>
    <name evidence="3" type="ORF">EDB92DRAFT_1949011</name>
</gene>
<dbReference type="EMBL" id="JAKELL010000052">
    <property type="protein sequence ID" value="KAH8986733.1"/>
    <property type="molecule type" value="Genomic_DNA"/>
</dbReference>
<dbReference type="AlphaFoldDB" id="A0AAD4QBC9"/>
<evidence type="ECO:0000313" key="3">
    <source>
        <dbReference type="EMBL" id="KAH8986733.1"/>
    </source>
</evidence>
<evidence type="ECO:0000256" key="2">
    <source>
        <dbReference type="SAM" id="Phobius"/>
    </source>
</evidence>
<organism evidence="3 4">
    <name type="scientific">Lactarius akahatsu</name>
    <dbReference type="NCBI Taxonomy" id="416441"/>
    <lineage>
        <taxon>Eukaryota</taxon>
        <taxon>Fungi</taxon>
        <taxon>Dikarya</taxon>
        <taxon>Basidiomycota</taxon>
        <taxon>Agaricomycotina</taxon>
        <taxon>Agaricomycetes</taxon>
        <taxon>Russulales</taxon>
        <taxon>Russulaceae</taxon>
        <taxon>Lactarius</taxon>
    </lineage>
</organism>
<reference evidence="3" key="1">
    <citation type="submission" date="2022-01" db="EMBL/GenBank/DDBJ databases">
        <title>Comparative genomics reveals a dynamic genome evolution in the ectomycorrhizal milk-cap (Lactarius) mushrooms.</title>
        <authorList>
            <consortium name="DOE Joint Genome Institute"/>
            <person name="Lebreton A."/>
            <person name="Tang N."/>
            <person name="Kuo A."/>
            <person name="LaButti K."/>
            <person name="Drula E."/>
            <person name="Barry K."/>
            <person name="Clum A."/>
            <person name="Lipzen A."/>
            <person name="Mousain D."/>
            <person name="Ng V."/>
            <person name="Wang R."/>
            <person name="Wang X."/>
            <person name="Dai Y."/>
            <person name="Henrissat B."/>
            <person name="Grigoriev I.V."/>
            <person name="Guerin-Laguette A."/>
            <person name="Yu F."/>
            <person name="Martin F.M."/>
        </authorList>
    </citation>
    <scope>NUCLEOTIDE SEQUENCE</scope>
    <source>
        <strain evidence="3">QP</strain>
    </source>
</reference>
<feature type="region of interest" description="Disordered" evidence="1">
    <location>
        <begin position="83"/>
        <end position="120"/>
    </location>
</feature>
<keyword evidence="2" id="KW-1133">Transmembrane helix</keyword>